<reference evidence="9 10" key="1">
    <citation type="submission" date="2017-07" db="EMBL/GenBank/DDBJ databases">
        <title>Draft Genome Sequences of Select Purple Nonsulfur Bacteria.</title>
        <authorList>
            <person name="Lasarre B."/>
            <person name="Mckinlay J.B."/>
        </authorList>
    </citation>
    <scope>NUCLEOTIDE SEQUENCE [LARGE SCALE GENOMIC DNA]</scope>
    <source>
        <strain evidence="9 10">DSM 11290</strain>
    </source>
</reference>
<proteinExistence type="inferred from homology"/>
<dbReference type="InterPro" id="IPR050901">
    <property type="entry name" value="BP-dep_ABC_trans_perm"/>
</dbReference>
<keyword evidence="5 7" id="KW-1133">Transmembrane helix</keyword>
<dbReference type="Proteomes" id="UP000249299">
    <property type="component" value="Unassembled WGS sequence"/>
</dbReference>
<organism evidence="9 10">
    <name type="scientific">Rhodobium orientis</name>
    <dbReference type="NCBI Taxonomy" id="34017"/>
    <lineage>
        <taxon>Bacteria</taxon>
        <taxon>Pseudomonadati</taxon>
        <taxon>Pseudomonadota</taxon>
        <taxon>Alphaproteobacteria</taxon>
        <taxon>Hyphomicrobiales</taxon>
        <taxon>Rhodobiaceae</taxon>
        <taxon>Rhodobium</taxon>
    </lineage>
</organism>
<feature type="transmembrane region" description="Helical" evidence="7">
    <location>
        <begin position="135"/>
        <end position="158"/>
    </location>
</feature>
<dbReference type="SUPFAM" id="SSF161098">
    <property type="entry name" value="MetI-like"/>
    <property type="match status" value="1"/>
</dbReference>
<dbReference type="EMBL" id="NPEV01000001">
    <property type="protein sequence ID" value="RAI30142.1"/>
    <property type="molecule type" value="Genomic_DNA"/>
</dbReference>
<evidence type="ECO:0000256" key="2">
    <source>
        <dbReference type="ARBA" id="ARBA00022448"/>
    </source>
</evidence>
<keyword evidence="3" id="KW-1003">Cell membrane</keyword>
<evidence type="ECO:0000256" key="1">
    <source>
        <dbReference type="ARBA" id="ARBA00004651"/>
    </source>
</evidence>
<dbReference type="AlphaFoldDB" id="A0A327JYS9"/>
<dbReference type="PANTHER" id="PTHR32243:SF18">
    <property type="entry name" value="INNER MEMBRANE ABC TRANSPORTER PERMEASE PROTEIN YCJP"/>
    <property type="match status" value="1"/>
</dbReference>
<dbReference type="GO" id="GO:0055085">
    <property type="term" value="P:transmembrane transport"/>
    <property type="evidence" value="ECO:0007669"/>
    <property type="project" value="InterPro"/>
</dbReference>
<keyword evidence="4 7" id="KW-0812">Transmembrane</keyword>
<evidence type="ECO:0000256" key="6">
    <source>
        <dbReference type="ARBA" id="ARBA00023136"/>
    </source>
</evidence>
<sequence>MRGKVLRPALAYLVTALVLLPIVWMVGTSVKPPIEYVSPVVDLLPNAPTGEHYRQLIDDGILGKMLNSLIVSFGATFLALFAGFLAAYALVRLKLPKNADMAFLLFVLLIKLSPPIVLAIPLYQVLRTLGLLDTLAGLVLVYQVYALPFAIWMLLGFVRDVPVAYEEAALMDGASLFQRMVHVVVPLMTPGLIATAVFVLILCWNEFVYALLFIQTPSKFTLPTFIATLITEDETFWGRLSAIGFIASLPILALVGVVQKGLTRGFSGGLK</sequence>
<evidence type="ECO:0000256" key="3">
    <source>
        <dbReference type="ARBA" id="ARBA00022475"/>
    </source>
</evidence>
<gene>
    <name evidence="9" type="ORF">CH339_01015</name>
</gene>
<dbReference type="GO" id="GO:0005886">
    <property type="term" value="C:plasma membrane"/>
    <property type="evidence" value="ECO:0007669"/>
    <property type="project" value="UniProtKB-SubCell"/>
</dbReference>
<accession>A0A327JYS9</accession>
<evidence type="ECO:0000256" key="4">
    <source>
        <dbReference type="ARBA" id="ARBA00022692"/>
    </source>
</evidence>
<keyword evidence="2 7" id="KW-0813">Transport</keyword>
<dbReference type="PROSITE" id="PS50928">
    <property type="entry name" value="ABC_TM1"/>
    <property type="match status" value="1"/>
</dbReference>
<dbReference type="Pfam" id="PF00528">
    <property type="entry name" value="BPD_transp_1"/>
    <property type="match status" value="1"/>
</dbReference>
<dbReference type="InterPro" id="IPR000515">
    <property type="entry name" value="MetI-like"/>
</dbReference>
<feature type="domain" description="ABC transmembrane type-1" evidence="8">
    <location>
        <begin position="65"/>
        <end position="258"/>
    </location>
</feature>
<dbReference type="RefSeq" id="WP_111432395.1">
    <property type="nucleotide sequence ID" value="NZ_JACIGG010000001.1"/>
</dbReference>
<feature type="transmembrane region" description="Helical" evidence="7">
    <location>
        <begin position="242"/>
        <end position="262"/>
    </location>
</feature>
<dbReference type="InterPro" id="IPR035906">
    <property type="entry name" value="MetI-like_sf"/>
</dbReference>
<feature type="transmembrane region" description="Helical" evidence="7">
    <location>
        <begin position="69"/>
        <end position="91"/>
    </location>
</feature>
<dbReference type="OrthoDB" id="9815445at2"/>
<evidence type="ECO:0000259" key="8">
    <source>
        <dbReference type="PROSITE" id="PS50928"/>
    </source>
</evidence>
<evidence type="ECO:0000256" key="7">
    <source>
        <dbReference type="RuleBase" id="RU363032"/>
    </source>
</evidence>
<dbReference type="PANTHER" id="PTHR32243">
    <property type="entry name" value="MALTOSE TRANSPORT SYSTEM PERMEASE-RELATED"/>
    <property type="match status" value="1"/>
</dbReference>
<evidence type="ECO:0000313" key="9">
    <source>
        <dbReference type="EMBL" id="RAI30142.1"/>
    </source>
</evidence>
<keyword evidence="10" id="KW-1185">Reference proteome</keyword>
<evidence type="ECO:0000313" key="10">
    <source>
        <dbReference type="Proteomes" id="UP000249299"/>
    </source>
</evidence>
<feature type="transmembrane region" description="Helical" evidence="7">
    <location>
        <begin position="207"/>
        <end position="230"/>
    </location>
</feature>
<comment type="caution">
    <text evidence="9">The sequence shown here is derived from an EMBL/GenBank/DDBJ whole genome shotgun (WGS) entry which is preliminary data.</text>
</comment>
<name>A0A327JYS9_9HYPH</name>
<evidence type="ECO:0000256" key="5">
    <source>
        <dbReference type="ARBA" id="ARBA00022989"/>
    </source>
</evidence>
<dbReference type="Gene3D" id="1.10.3720.10">
    <property type="entry name" value="MetI-like"/>
    <property type="match status" value="1"/>
</dbReference>
<feature type="transmembrane region" description="Helical" evidence="7">
    <location>
        <begin position="179"/>
        <end position="201"/>
    </location>
</feature>
<comment type="similarity">
    <text evidence="7">Belongs to the binding-protein-dependent transport system permease family.</text>
</comment>
<protein>
    <submittedName>
        <fullName evidence="9">Sugar ABC transporter permease</fullName>
    </submittedName>
</protein>
<feature type="transmembrane region" description="Helical" evidence="7">
    <location>
        <begin position="103"/>
        <end position="123"/>
    </location>
</feature>
<keyword evidence="6 7" id="KW-0472">Membrane</keyword>
<feature type="transmembrane region" description="Helical" evidence="7">
    <location>
        <begin position="9"/>
        <end position="27"/>
    </location>
</feature>
<dbReference type="CDD" id="cd06261">
    <property type="entry name" value="TM_PBP2"/>
    <property type="match status" value="1"/>
</dbReference>
<comment type="subcellular location">
    <subcellularLocation>
        <location evidence="1 7">Cell membrane</location>
        <topology evidence="1 7">Multi-pass membrane protein</topology>
    </subcellularLocation>
</comment>